<protein>
    <recommendedName>
        <fullName evidence="12 13">Transcription-repair-coupling factor</fullName>
        <shortName evidence="13">TRCF</shortName>
        <ecNumber evidence="13">3.6.4.-</ecNumber>
    </recommendedName>
</protein>
<reference evidence="17" key="1">
    <citation type="journal article" date="2021" name="PeerJ">
        <title>Extensive microbial diversity within the chicken gut microbiome revealed by metagenomics and culture.</title>
        <authorList>
            <person name="Gilroy R."/>
            <person name="Ravi A."/>
            <person name="Getino M."/>
            <person name="Pursley I."/>
            <person name="Horton D.L."/>
            <person name="Alikhan N.F."/>
            <person name="Baker D."/>
            <person name="Gharbi K."/>
            <person name="Hall N."/>
            <person name="Watson M."/>
            <person name="Adriaenssens E.M."/>
            <person name="Foster-Nyarko E."/>
            <person name="Jarju S."/>
            <person name="Secka A."/>
            <person name="Antonio M."/>
            <person name="Oren A."/>
            <person name="Chaudhuri R.R."/>
            <person name="La Ragione R."/>
            <person name="Hildebrand F."/>
            <person name="Pallen M.J."/>
        </authorList>
    </citation>
    <scope>NUCLEOTIDE SEQUENCE</scope>
    <source>
        <strain evidence="17">USASDec5-558</strain>
    </source>
</reference>
<evidence type="ECO:0000256" key="11">
    <source>
        <dbReference type="ARBA" id="ARBA00061399"/>
    </source>
</evidence>
<comment type="caution">
    <text evidence="17">The sequence shown here is derived from an EMBL/GenBank/DDBJ whole genome shotgun (WGS) entry which is preliminary data.</text>
</comment>
<evidence type="ECO:0000256" key="6">
    <source>
        <dbReference type="ARBA" id="ARBA00022806"/>
    </source>
</evidence>
<evidence type="ECO:0000256" key="10">
    <source>
        <dbReference type="ARBA" id="ARBA00061104"/>
    </source>
</evidence>
<name>A0A9D1WFN2_9GAMM</name>
<keyword evidence="6" id="KW-0347">Helicase</keyword>
<dbReference type="InterPro" id="IPR047112">
    <property type="entry name" value="RecG/Mfd"/>
</dbReference>
<feature type="domain" description="Helicase ATP-binding" evidence="15">
    <location>
        <begin position="644"/>
        <end position="805"/>
    </location>
</feature>
<dbReference type="SUPFAM" id="SSF52540">
    <property type="entry name" value="P-loop containing nucleoside triphosphate hydrolases"/>
    <property type="match status" value="4"/>
</dbReference>
<dbReference type="InterPro" id="IPR004576">
    <property type="entry name" value="Mfd"/>
</dbReference>
<dbReference type="FunFam" id="3.40.50.300:FF:000546">
    <property type="entry name" value="Transcription-repair-coupling factor"/>
    <property type="match status" value="1"/>
</dbReference>
<evidence type="ECO:0000256" key="13">
    <source>
        <dbReference type="HAMAP-Rule" id="MF_00969"/>
    </source>
</evidence>
<dbReference type="SMART" id="SM01058">
    <property type="entry name" value="CarD_TRCF"/>
    <property type="match status" value="1"/>
</dbReference>
<dbReference type="GO" id="GO:0003684">
    <property type="term" value="F:damaged DNA binding"/>
    <property type="evidence" value="ECO:0007669"/>
    <property type="project" value="InterPro"/>
</dbReference>
<comment type="similarity">
    <text evidence="10 13">In the N-terminal section; belongs to the UvrB family.</text>
</comment>
<keyword evidence="4 13" id="KW-0227">DNA damage</keyword>
<dbReference type="Pfam" id="PF00271">
    <property type="entry name" value="Helicase_C"/>
    <property type="match status" value="1"/>
</dbReference>
<feature type="domain" description="Helicase C-terminal" evidence="16">
    <location>
        <begin position="814"/>
        <end position="980"/>
    </location>
</feature>
<keyword evidence="5 13" id="KW-0378">Hydrolase</keyword>
<dbReference type="FunFam" id="3.40.50.300:FF:000300">
    <property type="entry name" value="Transcription-repair-coupling factor"/>
    <property type="match status" value="1"/>
</dbReference>
<evidence type="ECO:0000259" key="15">
    <source>
        <dbReference type="PROSITE" id="PS51192"/>
    </source>
</evidence>
<dbReference type="InterPro" id="IPR027417">
    <property type="entry name" value="P-loop_NTPase"/>
</dbReference>
<dbReference type="HAMAP" id="MF_00969">
    <property type="entry name" value="TRCF"/>
    <property type="match status" value="1"/>
</dbReference>
<keyword evidence="9 13" id="KW-0234">DNA repair</keyword>
<dbReference type="PROSITE" id="PS51194">
    <property type="entry name" value="HELICASE_CTER"/>
    <property type="match status" value="1"/>
</dbReference>
<sequence>MQRQELIMTPISPQGKVLGNLIGSAIALEIAAQKTNFPHPLVVLCSDSIEARRLSQELRYLCPQEQILDFLEYETLPYDILSPHQDIISSRLEFLSQVPSLNSGLIVTSVAAFMQRLSPCEYVSKNSFILKVGDKKDVENLRATFVAHGYLQVEQVLAHGEFAIRGSILDVFPMGSTRPLRIDFFDDEVDSIAYFDVQNQRSQEKIQEIKLLPANEFPLDKESISIFRSRYRDFFANEHYQNHVIYQAVSKASIPAGIEYYLPLFFAATNTLFDYLSPEAGFIVVGNMDKAIKDFDQELHTRHKLFLGNLEHPPLPVYEVFLRPEEFNETLQNKPRLYLTPEALADDQIKLRNHYQAPCLSVPNIAFDHHDLNSGQKLCNFVQDLCQQRHGRILITAVTEGRRQNLRELIPQSLVREFGLQPASNIDEFLSSEQQLMMTIAPFEQGVLFDPAAAKEQWSKLAALKLEQPLAILTETELLGFKIIKQRHSNRQRQKVDQDAIIKNLAQLQEGQIVVHIDHGIGRYRGLKTEVINGVKGEYLAIEYQNGDMLSIPITSLNKVARYSGESNPPLSRLGTDVWSKKKNKAAQKVRDVAAELLDIYAQRELKRGFAFKIDEPALDEFVASFPYEETEDQHKAIEQTLADMQKPIAMDRLICGDVGFGKTEVALRAAFVAASNGKQVAVLAPTTILAEQHFQNFRERFASTAMNVDMLSRFRSPKEQKETIAKLANGQIDIIIGTHRLLSTRIKFKDLGLLIIDEEHRFGVRQKEKLKALRAEVDLLTLTATPIPRTLNMAMEGMRELSIIATPPEHRLAVKTFIHEDSNQLCREAIMRELHRGGQVYYLHNDVATMELKAEQLAKLVPEAKIEIAHGQMDELQLQNVMKDFYHQRFNVLLCSTIIENGLDIPTANTIIIDRADRLGMAQLHQIRGRVGRSHHQAYAYFFTPPKAALGIDAKRRLEAIASIDELGAGFILASHDLEIRGAGELLGEEQSGQIESIGFSLYMDMLNAAVAALKDGREPTLSELSLNECDVDMHLPALFPDSFIRDVNTRLSTYKRLASCMTPEQFDDLKIELIDRFGDMPQESENLFTISRLKRVASILGISKIRGDENGASMTFEVHHKVHNEYILSLIQKSKHGEYRIMRDNTLRYNLKESDKYSRLQLLDMVLKALYTHSKVYDEQRAAARGIEPAVARTAASSTASSTAATASSSAAQSSNTASSSNAEQSVKAAGKTAKGTATKARATRARASKAKAPSKK</sequence>
<dbReference type="GO" id="GO:0003678">
    <property type="term" value="F:DNA helicase activity"/>
    <property type="evidence" value="ECO:0007669"/>
    <property type="project" value="TreeGrafter"/>
</dbReference>
<dbReference type="GO" id="GO:0000716">
    <property type="term" value="P:transcription-coupled nucleotide-excision repair, DNA damage recognition"/>
    <property type="evidence" value="ECO:0007669"/>
    <property type="project" value="UniProtKB-UniRule"/>
</dbReference>
<evidence type="ECO:0000256" key="5">
    <source>
        <dbReference type="ARBA" id="ARBA00022801"/>
    </source>
</evidence>
<keyword evidence="7 13" id="KW-0067">ATP-binding</keyword>
<dbReference type="Pfam" id="PF21132">
    <property type="entry name" value="MFD_D3"/>
    <property type="match status" value="1"/>
</dbReference>
<dbReference type="PROSITE" id="PS51192">
    <property type="entry name" value="HELICASE_ATP_BIND_1"/>
    <property type="match status" value="1"/>
</dbReference>
<feature type="region of interest" description="Disordered" evidence="14">
    <location>
        <begin position="1203"/>
        <end position="1259"/>
    </location>
</feature>
<dbReference type="InterPro" id="IPR005118">
    <property type="entry name" value="TRCF_C"/>
</dbReference>
<dbReference type="CDD" id="cd17991">
    <property type="entry name" value="DEXHc_TRCF"/>
    <property type="match status" value="1"/>
</dbReference>
<organism evidence="17 18">
    <name type="scientific">Candidatus Anaerobiospirillum pullistercoris</name>
    <dbReference type="NCBI Taxonomy" id="2838452"/>
    <lineage>
        <taxon>Bacteria</taxon>
        <taxon>Pseudomonadati</taxon>
        <taxon>Pseudomonadota</taxon>
        <taxon>Gammaproteobacteria</taxon>
        <taxon>Aeromonadales</taxon>
        <taxon>Succinivibrionaceae</taxon>
        <taxon>Anaerobiospirillum</taxon>
    </lineage>
</organism>
<dbReference type="InterPro" id="IPR048635">
    <property type="entry name" value="MFD_D3"/>
</dbReference>
<comment type="similarity">
    <text evidence="11 13">In the C-terminal section; belongs to the helicase family. RecG subfamily.</text>
</comment>
<dbReference type="Pfam" id="PF02559">
    <property type="entry name" value="CarD_TRCF_RID"/>
    <property type="match status" value="1"/>
</dbReference>
<evidence type="ECO:0000256" key="4">
    <source>
        <dbReference type="ARBA" id="ARBA00022763"/>
    </source>
</evidence>
<keyword evidence="8 13" id="KW-0238">DNA-binding</keyword>
<feature type="compositionally biased region" description="Basic residues" evidence="14">
    <location>
        <begin position="1244"/>
        <end position="1259"/>
    </location>
</feature>
<dbReference type="Pfam" id="PF03461">
    <property type="entry name" value="TRCF"/>
    <property type="match status" value="1"/>
</dbReference>
<dbReference type="InterPro" id="IPR001650">
    <property type="entry name" value="Helicase_C-like"/>
</dbReference>
<proteinExistence type="inferred from homology"/>
<dbReference type="SMART" id="SM00982">
    <property type="entry name" value="TRCF"/>
    <property type="match status" value="1"/>
</dbReference>
<dbReference type="Proteomes" id="UP000886829">
    <property type="component" value="Unassembled WGS sequence"/>
</dbReference>
<dbReference type="AlphaFoldDB" id="A0A9D1WFN2"/>
<dbReference type="Gene3D" id="3.30.2060.10">
    <property type="entry name" value="Penicillin-binding protein 1b domain"/>
    <property type="match status" value="1"/>
</dbReference>
<evidence type="ECO:0000256" key="3">
    <source>
        <dbReference type="ARBA" id="ARBA00022741"/>
    </source>
</evidence>
<evidence type="ECO:0000256" key="9">
    <source>
        <dbReference type="ARBA" id="ARBA00023204"/>
    </source>
</evidence>
<feature type="compositionally biased region" description="Low complexity" evidence="14">
    <location>
        <begin position="1203"/>
        <end position="1243"/>
    </location>
</feature>
<evidence type="ECO:0000259" key="16">
    <source>
        <dbReference type="PROSITE" id="PS51194"/>
    </source>
</evidence>
<dbReference type="GO" id="GO:0006355">
    <property type="term" value="P:regulation of DNA-templated transcription"/>
    <property type="evidence" value="ECO:0007669"/>
    <property type="project" value="UniProtKB-UniRule"/>
</dbReference>
<dbReference type="EMBL" id="DXEV01000227">
    <property type="protein sequence ID" value="HIX58084.1"/>
    <property type="molecule type" value="Genomic_DNA"/>
</dbReference>
<dbReference type="SMART" id="SM00487">
    <property type="entry name" value="DEXDc"/>
    <property type="match status" value="1"/>
</dbReference>
<dbReference type="Pfam" id="PF17757">
    <property type="entry name" value="UvrB_inter"/>
    <property type="match status" value="1"/>
</dbReference>
<evidence type="ECO:0000256" key="7">
    <source>
        <dbReference type="ARBA" id="ARBA00022840"/>
    </source>
</evidence>
<dbReference type="Gene3D" id="3.90.1150.50">
    <property type="entry name" value="Transcription-repair-coupling factor, D7 domain"/>
    <property type="match status" value="1"/>
</dbReference>
<keyword evidence="2 13" id="KW-0963">Cytoplasm</keyword>
<dbReference type="SMART" id="SM00490">
    <property type="entry name" value="HELICc"/>
    <property type="match status" value="1"/>
</dbReference>
<comment type="subcellular location">
    <subcellularLocation>
        <location evidence="1 13">Cytoplasm</location>
    </subcellularLocation>
</comment>
<evidence type="ECO:0000313" key="18">
    <source>
        <dbReference type="Proteomes" id="UP000886829"/>
    </source>
</evidence>
<evidence type="ECO:0000256" key="14">
    <source>
        <dbReference type="SAM" id="MobiDB-lite"/>
    </source>
</evidence>
<dbReference type="GO" id="GO:0005524">
    <property type="term" value="F:ATP binding"/>
    <property type="evidence" value="ECO:0007669"/>
    <property type="project" value="UniProtKB-UniRule"/>
</dbReference>
<comment type="function">
    <text evidence="13">Couples transcription and DNA repair by recognizing RNA polymerase (RNAP) stalled at DNA lesions. Mediates ATP-dependent release of RNAP and its truncated transcript from the DNA, and recruitment of nucleotide excision repair machinery to the damaged site.</text>
</comment>
<evidence type="ECO:0000313" key="17">
    <source>
        <dbReference type="EMBL" id="HIX58084.1"/>
    </source>
</evidence>
<accession>A0A9D1WFN2</accession>
<dbReference type="Gene3D" id="2.40.10.170">
    <property type="match status" value="1"/>
</dbReference>
<dbReference type="NCBIfam" id="NF007966">
    <property type="entry name" value="PRK10689.1"/>
    <property type="match status" value="1"/>
</dbReference>
<dbReference type="InterPro" id="IPR037235">
    <property type="entry name" value="TRCF-like_C_D7"/>
</dbReference>
<dbReference type="PANTHER" id="PTHR47964:SF1">
    <property type="entry name" value="ATP-DEPENDENT DNA HELICASE HOMOLOG RECG, CHLOROPLASTIC"/>
    <property type="match status" value="1"/>
</dbReference>
<dbReference type="InterPro" id="IPR011545">
    <property type="entry name" value="DEAD/DEAH_box_helicase_dom"/>
</dbReference>
<dbReference type="GO" id="GO:0016787">
    <property type="term" value="F:hydrolase activity"/>
    <property type="evidence" value="ECO:0007669"/>
    <property type="project" value="UniProtKB-KW"/>
</dbReference>
<dbReference type="GO" id="GO:0005737">
    <property type="term" value="C:cytoplasm"/>
    <property type="evidence" value="ECO:0007669"/>
    <property type="project" value="UniProtKB-SubCell"/>
</dbReference>
<dbReference type="Pfam" id="PF00270">
    <property type="entry name" value="DEAD"/>
    <property type="match status" value="1"/>
</dbReference>
<dbReference type="Gene3D" id="3.40.50.300">
    <property type="entry name" value="P-loop containing nucleotide triphosphate hydrolases"/>
    <property type="match status" value="2"/>
</dbReference>
<dbReference type="SUPFAM" id="SSF141259">
    <property type="entry name" value="CarD-like"/>
    <property type="match status" value="1"/>
</dbReference>
<dbReference type="InterPro" id="IPR041471">
    <property type="entry name" value="UvrB_inter"/>
</dbReference>
<evidence type="ECO:0000256" key="12">
    <source>
        <dbReference type="ARBA" id="ARBA00070128"/>
    </source>
</evidence>
<dbReference type="InterPro" id="IPR003711">
    <property type="entry name" value="CarD-like/TRCF_RID"/>
</dbReference>
<dbReference type="SUPFAM" id="SSF143517">
    <property type="entry name" value="TRCF domain-like"/>
    <property type="match status" value="1"/>
</dbReference>
<dbReference type="PANTHER" id="PTHR47964">
    <property type="entry name" value="ATP-DEPENDENT DNA HELICASE HOMOLOG RECG, CHLOROPLASTIC"/>
    <property type="match status" value="1"/>
</dbReference>
<evidence type="ECO:0000256" key="2">
    <source>
        <dbReference type="ARBA" id="ARBA00022490"/>
    </source>
</evidence>
<evidence type="ECO:0000256" key="8">
    <source>
        <dbReference type="ARBA" id="ARBA00023125"/>
    </source>
</evidence>
<gene>
    <name evidence="13 17" type="primary">mfd</name>
    <name evidence="17" type="ORF">H9850_11560</name>
</gene>
<dbReference type="EC" id="3.6.4.-" evidence="13"/>
<dbReference type="Gene3D" id="3.40.50.11140">
    <property type="match status" value="1"/>
</dbReference>
<dbReference type="InterPro" id="IPR036101">
    <property type="entry name" value="CarD-like/TRCF_RID_sf"/>
</dbReference>
<evidence type="ECO:0000256" key="1">
    <source>
        <dbReference type="ARBA" id="ARBA00004496"/>
    </source>
</evidence>
<dbReference type="Gene3D" id="3.40.50.11180">
    <property type="match status" value="1"/>
</dbReference>
<keyword evidence="3 13" id="KW-0547">Nucleotide-binding</keyword>
<dbReference type="NCBIfam" id="TIGR00580">
    <property type="entry name" value="mfd"/>
    <property type="match status" value="1"/>
</dbReference>
<reference evidence="17" key="2">
    <citation type="submission" date="2021-04" db="EMBL/GenBank/DDBJ databases">
        <authorList>
            <person name="Gilroy R."/>
        </authorList>
    </citation>
    <scope>NUCLEOTIDE SEQUENCE</scope>
    <source>
        <strain evidence="17">USASDec5-558</strain>
    </source>
</reference>
<dbReference type="InterPro" id="IPR014001">
    <property type="entry name" value="Helicase_ATP-bd"/>
</dbReference>